<dbReference type="InterPro" id="IPR001307">
    <property type="entry name" value="Thiosulphate_STrfase_CS"/>
</dbReference>
<dbReference type="Pfam" id="PF00581">
    <property type="entry name" value="Rhodanese"/>
    <property type="match status" value="1"/>
</dbReference>
<dbReference type="InterPro" id="IPR001763">
    <property type="entry name" value="Rhodanese-like_dom"/>
</dbReference>
<accession>A0A1T3P4F2</accession>
<dbReference type="Gene3D" id="3.40.250.10">
    <property type="entry name" value="Rhodanese-like domain"/>
    <property type="match status" value="1"/>
</dbReference>
<dbReference type="CDD" id="cd00158">
    <property type="entry name" value="RHOD"/>
    <property type="match status" value="1"/>
</dbReference>
<dbReference type="PROSITE" id="PS50206">
    <property type="entry name" value="RHODANESE_3"/>
    <property type="match status" value="1"/>
</dbReference>
<keyword evidence="3" id="KW-1185">Reference proteome</keyword>
<comment type="caution">
    <text evidence="2">The sequence shown here is derived from an EMBL/GenBank/DDBJ whole genome shotgun (WGS) entry which is preliminary data.</text>
</comment>
<dbReference type="RefSeq" id="WP_078978238.1">
    <property type="nucleotide sequence ID" value="NZ_MWQN01000001.1"/>
</dbReference>
<dbReference type="PANTHER" id="PTHR45431:SF3">
    <property type="entry name" value="RHODANESE-LIKE DOMAIN-CONTAINING PROTEIN 15, CHLOROPLASTIC"/>
    <property type="match status" value="1"/>
</dbReference>
<dbReference type="InterPro" id="IPR021309">
    <property type="entry name" value="YgaP-like_TM"/>
</dbReference>
<dbReference type="AlphaFoldDB" id="A0A1T3P4F2"/>
<dbReference type="GO" id="GO:0004792">
    <property type="term" value="F:thiosulfate-cyanide sulfurtransferase activity"/>
    <property type="evidence" value="ECO:0007669"/>
    <property type="project" value="InterPro"/>
</dbReference>
<dbReference type="InterPro" id="IPR036873">
    <property type="entry name" value="Rhodanese-like_dom_sf"/>
</dbReference>
<evidence type="ECO:0000259" key="1">
    <source>
        <dbReference type="PROSITE" id="PS50206"/>
    </source>
</evidence>
<dbReference type="PROSITE" id="PS00380">
    <property type="entry name" value="RHODANESE_1"/>
    <property type="match status" value="1"/>
</dbReference>
<dbReference type="OrthoDB" id="9800872at2"/>
<evidence type="ECO:0000313" key="3">
    <source>
        <dbReference type="Proteomes" id="UP000190037"/>
    </source>
</evidence>
<protein>
    <submittedName>
        <fullName evidence="2">Transporter</fullName>
    </submittedName>
</protein>
<sequence length="187" mass="19487">MTALAPAQVRARLTEFTVLDVRTPGEFATGHIPGAYNVPLDRLREAVPVLKRAAHPELLIVCASGARSERARTELAAAGVEAAHLTGGTSAWAAEGHALDAPDGARRVWPMERQVRFAAGSLVVLGLLAGRRAPKARLLSAAIGSGLVFSAVTNTCGMAAVLGRLPYNRPAAETPDLPATLGALDRD</sequence>
<dbReference type="Pfam" id="PF11127">
    <property type="entry name" value="YgaP-like_TM"/>
    <property type="match status" value="1"/>
</dbReference>
<evidence type="ECO:0000313" key="2">
    <source>
        <dbReference type="EMBL" id="OPC83943.1"/>
    </source>
</evidence>
<organism evidence="2 3">
    <name type="scientific">Embleya scabrispora</name>
    <dbReference type="NCBI Taxonomy" id="159449"/>
    <lineage>
        <taxon>Bacteria</taxon>
        <taxon>Bacillati</taxon>
        <taxon>Actinomycetota</taxon>
        <taxon>Actinomycetes</taxon>
        <taxon>Kitasatosporales</taxon>
        <taxon>Streptomycetaceae</taxon>
        <taxon>Embleya</taxon>
    </lineage>
</organism>
<gene>
    <name evidence="2" type="ORF">B4N89_26100</name>
</gene>
<dbReference type="SUPFAM" id="SSF52821">
    <property type="entry name" value="Rhodanese/Cell cycle control phosphatase"/>
    <property type="match status" value="1"/>
</dbReference>
<reference evidence="2 3" key="1">
    <citation type="submission" date="2017-03" db="EMBL/GenBank/DDBJ databases">
        <title>Draft genome sequence of Streptomyces scabrisporus NF3, endophyte isolated from Amphipterygium adstringens.</title>
        <authorList>
            <person name="Vazquez M."/>
            <person name="Ceapa C.D."/>
            <person name="Rodriguez Luna D."/>
            <person name="Sanchez Esquivel S."/>
        </authorList>
    </citation>
    <scope>NUCLEOTIDE SEQUENCE [LARGE SCALE GENOMIC DNA]</scope>
    <source>
        <strain evidence="2 3">NF3</strain>
    </source>
</reference>
<proteinExistence type="predicted"/>
<name>A0A1T3P4F2_9ACTN</name>
<dbReference type="SMART" id="SM00450">
    <property type="entry name" value="RHOD"/>
    <property type="match status" value="1"/>
</dbReference>
<dbReference type="PANTHER" id="PTHR45431">
    <property type="entry name" value="RHODANESE-LIKE DOMAIN-CONTAINING PROTEIN 15, CHLOROPLASTIC"/>
    <property type="match status" value="1"/>
</dbReference>
<dbReference type="Proteomes" id="UP000190037">
    <property type="component" value="Unassembled WGS sequence"/>
</dbReference>
<dbReference type="STRING" id="159449.B4N89_26100"/>
<dbReference type="Gene3D" id="6.10.140.1340">
    <property type="match status" value="1"/>
</dbReference>
<dbReference type="EMBL" id="MWQN01000001">
    <property type="protein sequence ID" value="OPC83943.1"/>
    <property type="molecule type" value="Genomic_DNA"/>
</dbReference>
<dbReference type="InterPro" id="IPR052367">
    <property type="entry name" value="Thiosulfate_ST/Rhodanese-like"/>
</dbReference>
<feature type="domain" description="Rhodanese" evidence="1">
    <location>
        <begin position="12"/>
        <end position="101"/>
    </location>
</feature>